<dbReference type="RefSeq" id="WP_136723624.1">
    <property type="nucleotide sequence ID" value="NZ_SUMC01000009.1"/>
</dbReference>
<protein>
    <submittedName>
        <fullName evidence="1">TcmI family type II polyketide cyclase</fullName>
    </submittedName>
</protein>
<dbReference type="AlphaFoldDB" id="A0A4U0SS73"/>
<proteinExistence type="predicted"/>
<dbReference type="Pfam" id="PF04673">
    <property type="entry name" value="Cyclase_polyket"/>
    <property type="match status" value="1"/>
</dbReference>
<keyword evidence="2" id="KW-1185">Reference proteome</keyword>
<organism evidence="1 2">
    <name type="scientific">Actinacidiphila oryziradicis</name>
    <dbReference type="NCBI Taxonomy" id="2571141"/>
    <lineage>
        <taxon>Bacteria</taxon>
        <taxon>Bacillati</taxon>
        <taxon>Actinomycetota</taxon>
        <taxon>Actinomycetes</taxon>
        <taxon>Kitasatosporales</taxon>
        <taxon>Streptomycetaceae</taxon>
        <taxon>Actinacidiphila</taxon>
    </lineage>
</organism>
<evidence type="ECO:0000313" key="2">
    <source>
        <dbReference type="Proteomes" id="UP000305778"/>
    </source>
</evidence>
<dbReference type="InterPro" id="IPR006765">
    <property type="entry name" value="Polyketide_synth_cyclase"/>
</dbReference>
<evidence type="ECO:0000313" key="1">
    <source>
        <dbReference type="EMBL" id="TKA11211.1"/>
    </source>
</evidence>
<reference evidence="1 2" key="1">
    <citation type="submission" date="2019-04" db="EMBL/GenBank/DDBJ databases">
        <title>Streptomyces oryziradicis sp. nov., a novel actinomycete isolated from rhizosphere soil of rice (Oryza sativa L.).</title>
        <authorList>
            <person name="Li C."/>
        </authorList>
    </citation>
    <scope>NUCLEOTIDE SEQUENCE [LARGE SCALE GENOMIC DNA]</scope>
    <source>
        <strain evidence="1 2">NEAU-C40</strain>
    </source>
</reference>
<dbReference type="Proteomes" id="UP000305778">
    <property type="component" value="Unassembled WGS sequence"/>
</dbReference>
<dbReference type="Gene3D" id="3.30.70.1090">
    <property type="entry name" value="Dimeric alpha+beta barrel"/>
    <property type="match status" value="1"/>
</dbReference>
<dbReference type="EMBL" id="SUMC01000009">
    <property type="protein sequence ID" value="TKA11211.1"/>
    <property type="molecule type" value="Genomic_DNA"/>
</dbReference>
<dbReference type="OrthoDB" id="4147507at2"/>
<dbReference type="InterPro" id="IPR011008">
    <property type="entry name" value="Dimeric_a/b-barrel"/>
</dbReference>
<gene>
    <name evidence="1" type="ORF">FCI23_12705</name>
</gene>
<comment type="caution">
    <text evidence="1">The sequence shown here is derived from an EMBL/GenBank/DDBJ whole genome shotgun (WGS) entry which is preliminary data.</text>
</comment>
<sequence>MSDRALIVARMNPENAPNIAGLFADSDTGELPGLLGVRRRHLFAYRDLYFHYVEFEGDHRSALRAAAGREDFVDLSRKLRPYVDPYDPDAWTSPADALAAEFYCWTPDGGVRR</sequence>
<dbReference type="GO" id="GO:0030639">
    <property type="term" value="P:polyketide biosynthetic process"/>
    <property type="evidence" value="ECO:0007669"/>
    <property type="project" value="InterPro"/>
</dbReference>
<name>A0A4U0SS73_9ACTN</name>
<accession>A0A4U0SS73</accession>
<dbReference type="SUPFAM" id="SSF54909">
    <property type="entry name" value="Dimeric alpha+beta barrel"/>
    <property type="match status" value="1"/>
</dbReference>
<dbReference type="InterPro" id="IPR038474">
    <property type="entry name" value="Polyketide_synth_cyclase_sf"/>
</dbReference>